<gene>
    <name evidence="4" type="ORF">BBD42_04925</name>
</gene>
<dbReference type="InterPro" id="IPR016181">
    <property type="entry name" value="Acyl_CoA_acyltransferase"/>
</dbReference>
<dbReference type="InterPro" id="IPR000182">
    <property type="entry name" value="GNAT_dom"/>
</dbReference>
<reference evidence="4" key="1">
    <citation type="submission" date="2016-08" db="EMBL/GenBank/DDBJ databases">
        <title>Complete Genome Seqeunce of Paenibacillus sp. BIHB 4019 from tea rhizoplane.</title>
        <authorList>
            <person name="Thakur R."/>
            <person name="Swarnkar M.K."/>
            <person name="Gulati A."/>
        </authorList>
    </citation>
    <scope>NUCLEOTIDE SEQUENCE [LARGE SCALE GENOMIC DNA]</scope>
    <source>
        <strain evidence="4">BIHB4019</strain>
    </source>
</reference>
<dbReference type="InterPro" id="IPR050832">
    <property type="entry name" value="Bact_Acetyltransf"/>
</dbReference>
<dbReference type="RefSeq" id="WP_099517256.1">
    <property type="nucleotide sequence ID" value="NZ_CP016808.1"/>
</dbReference>
<dbReference type="AlphaFoldDB" id="A0A1B2DDV8"/>
<protein>
    <submittedName>
        <fullName evidence="4">GNAT family N-acetyltransferase</fullName>
    </submittedName>
</protein>
<dbReference type="Pfam" id="PF00583">
    <property type="entry name" value="Acetyltransf_1"/>
    <property type="match status" value="1"/>
</dbReference>
<evidence type="ECO:0000313" key="4">
    <source>
        <dbReference type="EMBL" id="ANY65883.1"/>
    </source>
</evidence>
<dbReference type="EMBL" id="CP016808">
    <property type="protein sequence ID" value="ANY65883.1"/>
    <property type="molecule type" value="Genomic_DNA"/>
</dbReference>
<keyword evidence="2" id="KW-0012">Acyltransferase</keyword>
<name>A0A1B2DDV8_9BACL</name>
<dbReference type="Gene3D" id="3.40.630.30">
    <property type="match status" value="1"/>
</dbReference>
<keyword evidence="1 4" id="KW-0808">Transferase</keyword>
<dbReference type="PANTHER" id="PTHR43877:SF2">
    <property type="entry name" value="AMINOALKYLPHOSPHONATE N-ACETYLTRANSFERASE-RELATED"/>
    <property type="match status" value="1"/>
</dbReference>
<evidence type="ECO:0000256" key="2">
    <source>
        <dbReference type="ARBA" id="ARBA00023315"/>
    </source>
</evidence>
<proteinExistence type="predicted"/>
<sequence length="169" mass="18703">MGQSLRVEELTELDEHTLEELAGLIVEVVDDGASIGFLPPLSREDAKGYWQGVLEPGTLLWAAKEGERIVGTVQLQLAQKQNASHRAEIAKMMVQPQQRRKGIARLLMQAAEERAVAEQRSLLILDTLEGAPSNILYQSLGFIEAGRIPKFARSGDGNLYATVLYYKEI</sequence>
<dbReference type="CDD" id="cd04301">
    <property type="entry name" value="NAT_SF"/>
    <property type="match status" value="1"/>
</dbReference>
<dbReference type="SUPFAM" id="SSF55729">
    <property type="entry name" value="Acyl-CoA N-acyltransferases (Nat)"/>
    <property type="match status" value="1"/>
</dbReference>
<feature type="domain" description="N-acetyltransferase" evidence="3">
    <location>
        <begin position="8"/>
        <end position="169"/>
    </location>
</feature>
<dbReference type="PANTHER" id="PTHR43877">
    <property type="entry name" value="AMINOALKYLPHOSPHONATE N-ACETYLTRANSFERASE-RELATED-RELATED"/>
    <property type="match status" value="1"/>
</dbReference>
<evidence type="ECO:0000259" key="3">
    <source>
        <dbReference type="PROSITE" id="PS51186"/>
    </source>
</evidence>
<dbReference type="PROSITE" id="PS51186">
    <property type="entry name" value="GNAT"/>
    <property type="match status" value="1"/>
</dbReference>
<organism evidence="4">
    <name type="scientific">Paenibacillus sp. BIHB 4019</name>
    <dbReference type="NCBI Taxonomy" id="1870819"/>
    <lineage>
        <taxon>Bacteria</taxon>
        <taxon>Bacillati</taxon>
        <taxon>Bacillota</taxon>
        <taxon>Bacilli</taxon>
        <taxon>Bacillales</taxon>
        <taxon>Paenibacillaceae</taxon>
        <taxon>Paenibacillus</taxon>
    </lineage>
</organism>
<accession>A0A1B2DDV8</accession>
<evidence type="ECO:0000256" key="1">
    <source>
        <dbReference type="ARBA" id="ARBA00022679"/>
    </source>
</evidence>
<dbReference type="GO" id="GO:0016747">
    <property type="term" value="F:acyltransferase activity, transferring groups other than amino-acyl groups"/>
    <property type="evidence" value="ECO:0007669"/>
    <property type="project" value="InterPro"/>
</dbReference>